<dbReference type="Pfam" id="PF14110">
    <property type="entry name" value="DUF4282"/>
    <property type="match status" value="1"/>
</dbReference>
<keyword evidence="2" id="KW-1133">Transmembrane helix</keyword>
<gene>
    <name evidence="3" type="ORF">FE251_09895</name>
</gene>
<proteinExistence type="predicted"/>
<keyword evidence="4" id="KW-1185">Reference proteome</keyword>
<accession>A0ABX5VMF1</accession>
<dbReference type="Proteomes" id="UP000313948">
    <property type="component" value="Chromosome"/>
</dbReference>
<organism evidence="3 4">
    <name type="scientific">Georgenia wutianyii</name>
    <dbReference type="NCBI Taxonomy" id="2585135"/>
    <lineage>
        <taxon>Bacteria</taxon>
        <taxon>Bacillati</taxon>
        <taxon>Actinomycetota</taxon>
        <taxon>Actinomycetes</taxon>
        <taxon>Micrococcales</taxon>
        <taxon>Bogoriellaceae</taxon>
        <taxon>Georgenia</taxon>
    </lineage>
</organism>
<evidence type="ECO:0000256" key="2">
    <source>
        <dbReference type="SAM" id="Phobius"/>
    </source>
</evidence>
<dbReference type="EMBL" id="CP040899">
    <property type="protein sequence ID" value="QDB79652.1"/>
    <property type="molecule type" value="Genomic_DNA"/>
</dbReference>
<reference evidence="3 4" key="1">
    <citation type="submission" date="2019-05" db="EMBL/GenBank/DDBJ databases">
        <title>Georgenia *** sp. nov., and Georgenia *** sp. nov., isolated from the intestinal contents of plateau pika (Ochotona curzoniae) in the Qinghai-Tibet plateau of China.</title>
        <authorList>
            <person name="Tian Z."/>
        </authorList>
    </citation>
    <scope>NUCLEOTIDE SEQUENCE [LARGE SCALE GENOMIC DNA]</scope>
    <source>
        <strain evidence="3 4">Z294</strain>
    </source>
</reference>
<feature type="compositionally biased region" description="Pro residues" evidence="1">
    <location>
        <begin position="37"/>
        <end position="61"/>
    </location>
</feature>
<evidence type="ECO:0000256" key="1">
    <source>
        <dbReference type="SAM" id="MobiDB-lite"/>
    </source>
</evidence>
<keyword evidence="2" id="KW-0812">Transmembrane</keyword>
<keyword evidence="2" id="KW-0472">Membrane</keyword>
<feature type="transmembrane region" description="Helical" evidence="2">
    <location>
        <begin position="135"/>
        <end position="158"/>
    </location>
</feature>
<feature type="region of interest" description="Disordered" evidence="1">
    <location>
        <begin position="25"/>
        <end position="82"/>
    </location>
</feature>
<evidence type="ECO:0000313" key="4">
    <source>
        <dbReference type="Proteomes" id="UP000313948"/>
    </source>
</evidence>
<sequence>MGRRTREQVSPYRCRAALTWANLAPFAPSRSKGPTVTTPPPPYQPPQPGHGQPQVPPPPPAYSQGGQPWGYETPGAPQGQPGQSPKGFFAALFDWRFQTLITPQIVSWVYLVGMVLIGLYWLGFVVVGFATEPVIGILALVFGPVFVIISLALFRMTLEFYFALVRMSDDVHRGEGTVRR</sequence>
<protein>
    <submittedName>
        <fullName evidence="3">DUF4282 domain-containing protein</fullName>
    </submittedName>
</protein>
<name>A0ABX5VMF1_9MICO</name>
<evidence type="ECO:0000313" key="3">
    <source>
        <dbReference type="EMBL" id="QDB79652.1"/>
    </source>
</evidence>
<feature type="transmembrane region" description="Helical" evidence="2">
    <location>
        <begin position="105"/>
        <end position="129"/>
    </location>
</feature>
<dbReference type="InterPro" id="IPR025557">
    <property type="entry name" value="DUF4282"/>
</dbReference>